<protein>
    <submittedName>
        <fullName evidence="1">Uncharacterized protein</fullName>
    </submittedName>
</protein>
<dbReference type="RefSeq" id="WP_172188586.1">
    <property type="nucleotide sequence ID" value="NZ_CAWPPK010000266.1"/>
</dbReference>
<proteinExistence type="predicted"/>
<comment type="caution">
    <text evidence="1">The sequence shown here is derived from an EMBL/GenBank/DDBJ whole genome shotgun (WGS) entry which is preliminary data.</text>
</comment>
<organism evidence="1 2">
    <name type="scientific">Microcoleus asticus IPMA8</name>
    <dbReference type="NCBI Taxonomy" id="2563858"/>
    <lineage>
        <taxon>Bacteria</taxon>
        <taxon>Bacillati</taxon>
        <taxon>Cyanobacteriota</taxon>
        <taxon>Cyanophyceae</taxon>
        <taxon>Oscillatoriophycideae</taxon>
        <taxon>Oscillatoriales</taxon>
        <taxon>Microcoleaceae</taxon>
        <taxon>Microcoleus</taxon>
        <taxon>Microcoleus asticus</taxon>
    </lineage>
</organism>
<name>A0ABX2CY41_9CYAN</name>
<keyword evidence="2" id="KW-1185">Reference proteome</keyword>
<sequence length="84" mass="9131">MSDMIANGGHGNAVSLLQNNHQHSIRDLNIARLIVGKRHCRVLIVGNVNSDATGSDISRVRGGQDAHPTIKLILSLWNRHLACC</sequence>
<evidence type="ECO:0000313" key="2">
    <source>
        <dbReference type="Proteomes" id="UP000702425"/>
    </source>
</evidence>
<reference evidence="1 2" key="1">
    <citation type="journal article" date="2020" name="Sci. Rep.">
        <title>A novel cyanobacterial geosmin producer, revising GeoA distribution and dispersion patterns in Bacteria.</title>
        <authorList>
            <person name="Churro C."/>
            <person name="Semedo-Aguiar A.P."/>
            <person name="Silva A.D."/>
            <person name="Pereira-Leal J.B."/>
            <person name="Leite R.B."/>
        </authorList>
    </citation>
    <scope>NUCLEOTIDE SEQUENCE [LARGE SCALE GENOMIC DNA]</scope>
    <source>
        <strain evidence="1 2">IPMA8</strain>
    </source>
</reference>
<accession>A0ABX2CY41</accession>
<evidence type="ECO:0000313" key="1">
    <source>
        <dbReference type="EMBL" id="NQE35307.1"/>
    </source>
</evidence>
<dbReference type="EMBL" id="SRRZ01000052">
    <property type="protein sequence ID" value="NQE35307.1"/>
    <property type="molecule type" value="Genomic_DNA"/>
</dbReference>
<dbReference type="Proteomes" id="UP000702425">
    <property type="component" value="Unassembled WGS sequence"/>
</dbReference>
<gene>
    <name evidence="1" type="ORF">E5S67_03037</name>
</gene>